<dbReference type="EMBL" id="LFTY01000002">
    <property type="protein sequence ID" value="KMW58748.1"/>
    <property type="molecule type" value="Genomic_DNA"/>
</dbReference>
<keyword evidence="1" id="KW-0732">Signal</keyword>
<dbReference type="InterPro" id="IPR023346">
    <property type="entry name" value="Lysozyme-like_dom_sf"/>
</dbReference>
<accession>A0A0J9GZ55</accession>
<keyword evidence="3" id="KW-1185">Reference proteome</keyword>
<dbReference type="AlphaFoldDB" id="A0A0J9GZ55"/>
<protein>
    <recommendedName>
        <fullName evidence="4">Transglycosylase SLT domain-containing protein</fullName>
    </recommendedName>
</protein>
<dbReference type="Gene3D" id="1.10.530.10">
    <property type="match status" value="1"/>
</dbReference>
<comment type="caution">
    <text evidence="2">The sequence shown here is derived from an EMBL/GenBank/DDBJ whole genome shotgun (WGS) entry which is preliminary data.</text>
</comment>
<evidence type="ECO:0000313" key="3">
    <source>
        <dbReference type="Proteomes" id="UP000037178"/>
    </source>
</evidence>
<feature type="signal peptide" evidence="1">
    <location>
        <begin position="1"/>
        <end position="23"/>
    </location>
</feature>
<dbReference type="RefSeq" id="WP_049644323.1">
    <property type="nucleotide sequence ID" value="NZ_LFTY01000002.1"/>
</dbReference>
<dbReference type="SUPFAM" id="SSF53955">
    <property type="entry name" value="Lysozyme-like"/>
    <property type="match status" value="1"/>
</dbReference>
<dbReference type="PATRIC" id="fig|1675527.3.peg.3904"/>
<dbReference type="STRING" id="1675527.AIOL_003727"/>
<gene>
    <name evidence="2" type="ORF">AIOL_003727</name>
</gene>
<name>A0A0J9GZ55_9RHOB</name>
<organism evidence="2 3">
    <name type="scientific">Candidatus Rhodobacter oscarellae</name>
    <dbReference type="NCBI Taxonomy" id="1675527"/>
    <lineage>
        <taxon>Bacteria</taxon>
        <taxon>Pseudomonadati</taxon>
        <taxon>Pseudomonadota</taxon>
        <taxon>Alphaproteobacteria</taxon>
        <taxon>Rhodobacterales</taxon>
        <taxon>Rhodobacter group</taxon>
        <taxon>Rhodobacter</taxon>
    </lineage>
</organism>
<feature type="chain" id="PRO_5005320365" description="Transglycosylase SLT domain-containing protein" evidence="1">
    <location>
        <begin position="24"/>
        <end position="255"/>
    </location>
</feature>
<dbReference type="Proteomes" id="UP000037178">
    <property type="component" value="Unassembled WGS sequence"/>
</dbReference>
<proteinExistence type="predicted"/>
<evidence type="ECO:0008006" key="4">
    <source>
        <dbReference type="Google" id="ProtNLM"/>
    </source>
</evidence>
<evidence type="ECO:0000256" key="1">
    <source>
        <dbReference type="SAM" id="SignalP"/>
    </source>
</evidence>
<reference evidence="2 3" key="1">
    <citation type="submission" date="2015-06" db="EMBL/GenBank/DDBJ databases">
        <title>Draft genome sequence of an Alphaproteobacteria species associated to the Mediterranean sponge Oscarella lobularis.</title>
        <authorList>
            <person name="Jourda C."/>
            <person name="Santini S."/>
            <person name="Claverie J.-M."/>
        </authorList>
    </citation>
    <scope>NUCLEOTIDE SEQUENCE [LARGE SCALE GENOMIC DNA]</scope>
    <source>
        <strain evidence="2">IGS</strain>
    </source>
</reference>
<sequence length="255" mass="27684">MRQRAKPFLTFVFMALWAHCAAAFSLLIDPDATGARAPLVNLSGAAAPMPQQASLPPDQPMGRASLFLDRDVGTFFAPLPERENQPAKRILSGQRAPGVTGLRDLIASAEAGAAGYNAVQHGARIKPGKRPTQMTISEIFAWIKATPGQPHAIGRYQIIPSTLRYLVSELGVDGRVVFSPQVQDRMADLLMANAGFGKFRAGKLTRVQFMNNLAKVWAGLPTSKGTSHYHGYAGNYATISWASYEAEMKRLFPQS</sequence>
<evidence type="ECO:0000313" key="2">
    <source>
        <dbReference type="EMBL" id="KMW58748.1"/>
    </source>
</evidence>